<protein>
    <recommendedName>
        <fullName evidence="3">Lipoprotein</fullName>
    </recommendedName>
</protein>
<evidence type="ECO:0000313" key="1">
    <source>
        <dbReference type="EMBL" id="SDH85533.1"/>
    </source>
</evidence>
<proteinExistence type="predicted"/>
<reference evidence="2" key="1">
    <citation type="submission" date="2016-10" db="EMBL/GenBank/DDBJ databases">
        <authorList>
            <person name="Varghese N."/>
            <person name="Submissions S."/>
        </authorList>
    </citation>
    <scope>NUCLEOTIDE SEQUENCE [LARGE SCALE GENOMIC DNA]</scope>
    <source>
        <strain evidence="2">DSM 23313</strain>
    </source>
</reference>
<dbReference type="EMBL" id="FNDQ01000019">
    <property type="protein sequence ID" value="SDH85533.1"/>
    <property type="molecule type" value="Genomic_DNA"/>
</dbReference>
<evidence type="ECO:0000313" key="2">
    <source>
        <dbReference type="Proteomes" id="UP000243588"/>
    </source>
</evidence>
<dbReference type="STRING" id="702745.SAMN05421818_11924"/>
<dbReference type="RefSeq" id="WP_090409786.1">
    <property type="nucleotide sequence ID" value="NZ_FNDQ01000019.1"/>
</dbReference>
<keyword evidence="2" id="KW-1185">Reference proteome</keyword>
<dbReference type="AlphaFoldDB" id="A0A1G8FTQ7"/>
<name>A0A1G8FTQ7_9FLAO</name>
<accession>A0A1G8FTQ7</accession>
<sequence length="196" mass="22047">MKKYLFLIASIATVVACSNSDNSEPEDPISSKVYTPLKSIEDLPEGKYQYIGNDLGSGKVGIAKKASGTCKERDYILIYKKTSQKIDSILYYSHTPVISQFNDLECPLVSNVPRVLRMNNLLAAGILKTNITEDFYEFFGADENSGSTRELRRKGIYSGNIEIGEQAGYLRIEDRLSNFKYGTQTASKPYLYFKKM</sequence>
<gene>
    <name evidence="1" type="ORF">SAMN05421818_11924</name>
</gene>
<organism evidence="1 2">
    <name type="scientific">Myroides phaeus</name>
    <dbReference type="NCBI Taxonomy" id="702745"/>
    <lineage>
        <taxon>Bacteria</taxon>
        <taxon>Pseudomonadati</taxon>
        <taxon>Bacteroidota</taxon>
        <taxon>Flavobacteriia</taxon>
        <taxon>Flavobacteriales</taxon>
        <taxon>Flavobacteriaceae</taxon>
        <taxon>Myroides</taxon>
    </lineage>
</organism>
<evidence type="ECO:0008006" key="3">
    <source>
        <dbReference type="Google" id="ProtNLM"/>
    </source>
</evidence>
<dbReference type="Proteomes" id="UP000243588">
    <property type="component" value="Unassembled WGS sequence"/>
</dbReference>
<dbReference type="PROSITE" id="PS51257">
    <property type="entry name" value="PROKAR_LIPOPROTEIN"/>
    <property type="match status" value="1"/>
</dbReference>